<dbReference type="Gene3D" id="3.20.20.140">
    <property type="entry name" value="Metal-dependent hydrolases"/>
    <property type="match status" value="1"/>
</dbReference>
<dbReference type="InterPro" id="IPR032465">
    <property type="entry name" value="ACMSD"/>
</dbReference>
<dbReference type="InterPro" id="IPR032466">
    <property type="entry name" value="Metal_Hydrolase"/>
</dbReference>
<dbReference type="SUPFAM" id="SSF51556">
    <property type="entry name" value="Metallo-dependent hydrolases"/>
    <property type="match status" value="1"/>
</dbReference>
<evidence type="ECO:0000256" key="1">
    <source>
        <dbReference type="ARBA" id="ARBA00023239"/>
    </source>
</evidence>
<evidence type="ECO:0000259" key="2">
    <source>
        <dbReference type="PROSITE" id="PS51186"/>
    </source>
</evidence>
<keyword evidence="1" id="KW-0456">Lyase</keyword>
<dbReference type="GO" id="GO:0016831">
    <property type="term" value="F:carboxy-lyase activity"/>
    <property type="evidence" value="ECO:0007669"/>
    <property type="project" value="InterPro"/>
</dbReference>
<dbReference type="Gene3D" id="3.40.630.30">
    <property type="match status" value="1"/>
</dbReference>
<dbReference type="CDD" id="cd01292">
    <property type="entry name" value="metallo-dependent_hydrolases"/>
    <property type="match status" value="1"/>
</dbReference>
<keyword evidence="3" id="KW-0808">Transferase</keyword>
<dbReference type="InterPro" id="IPR016181">
    <property type="entry name" value="Acyl_CoA_acyltransferase"/>
</dbReference>
<sequence length="669" mass="74477">MRMAEIRFVSKDDCKEAAALADFVFRDKEQSSMAVAFPSIFSGSYESSIGVYEEDKLVAFAGLVPSVLQIGPSRVPIFSLGAVCTHPDFRGRGYAGAMQNEAFSHIEKSGGTMLLVSGELDIYLRNGCRRFGAMREYSLKPETAARIEHKSSNRKLIVREARESDWFMLNELDEANPVRYRRSMYELATLTRAEAIASIYKLKHRIYVAEEAGTAIAFAIVAVKAQWETGSQPRVIEWAGEAEAAALILACAVRENSLSELGLFVPWQEKALQSALEPASYEPTTNSGTVKIVNPMRLWERLQPYLFERNKELASRISLADANTGEEGAVELTVDGIAYSLHADELTTLLFDPEPQLPAELAGNSIVQALFPCLCHTHRVFISSEKERLRMIFDCHTHLFGPGHFGGPTLAAAKRAWGEHTEMLALPEQHEENIKDIDGAIVLAFDGPATGMNVPNEYVADYVSKKPGRLFGFASVDPNRDNAAGILEAAIKEYGLSGLKLGPIYQNFYPDSKEHYELYAKADELKLPILWHQGTSFVPEGYLDASRPAMLDPIARAFPNLKMIIAHMGHPWTDECIAVVRKNPAMFMDISALGTRPWQFYNAMVLAVEYGVTHKILFGSDYPFFTTAQTIERFRAINDLTEGTKLPRIPEQVIEDIIHRNTPDLLGLK</sequence>
<dbReference type="InterPro" id="IPR006680">
    <property type="entry name" value="Amidohydro-rel"/>
</dbReference>
<name>A0A398CHH3_9BACL</name>
<dbReference type="CDD" id="cd04301">
    <property type="entry name" value="NAT_SF"/>
    <property type="match status" value="1"/>
</dbReference>
<comment type="caution">
    <text evidence="3">The sequence shown here is derived from an EMBL/GenBank/DDBJ whole genome shotgun (WGS) entry which is preliminary data.</text>
</comment>
<dbReference type="PANTHER" id="PTHR21240:SF19">
    <property type="entry name" value="CATALYTIC_ HYDROLASE"/>
    <property type="match status" value="1"/>
</dbReference>
<dbReference type="PANTHER" id="PTHR21240">
    <property type="entry name" value="2-AMINO-3-CARBOXYLMUCONATE-6-SEMIALDEHYDE DECARBOXYLASE"/>
    <property type="match status" value="1"/>
</dbReference>
<feature type="domain" description="N-acetyltransferase" evidence="2">
    <location>
        <begin position="4"/>
        <end position="150"/>
    </location>
</feature>
<evidence type="ECO:0000313" key="4">
    <source>
        <dbReference type="Proteomes" id="UP000266340"/>
    </source>
</evidence>
<evidence type="ECO:0000313" key="3">
    <source>
        <dbReference type="EMBL" id="RIE00368.1"/>
    </source>
</evidence>
<reference evidence="3 4" key="1">
    <citation type="submission" date="2018-09" db="EMBL/GenBank/DDBJ databases">
        <title>Cohnella cavernae sp. nov., isolated from a karst cave.</title>
        <authorList>
            <person name="Zhu H."/>
        </authorList>
    </citation>
    <scope>NUCLEOTIDE SEQUENCE [LARGE SCALE GENOMIC DNA]</scope>
    <source>
        <strain evidence="3 4">K2E09-144</strain>
    </source>
</reference>
<protein>
    <submittedName>
        <fullName evidence="3">GNAT family N-acetyltransferase</fullName>
    </submittedName>
</protein>
<dbReference type="InterPro" id="IPR000182">
    <property type="entry name" value="GNAT_dom"/>
</dbReference>
<gene>
    <name evidence="3" type="ORF">D3H35_28520</name>
</gene>
<dbReference type="EMBL" id="QXJM01000056">
    <property type="protein sequence ID" value="RIE00368.1"/>
    <property type="molecule type" value="Genomic_DNA"/>
</dbReference>
<organism evidence="3 4">
    <name type="scientific">Cohnella faecalis</name>
    <dbReference type="NCBI Taxonomy" id="2315694"/>
    <lineage>
        <taxon>Bacteria</taxon>
        <taxon>Bacillati</taxon>
        <taxon>Bacillota</taxon>
        <taxon>Bacilli</taxon>
        <taxon>Bacillales</taxon>
        <taxon>Paenibacillaceae</taxon>
        <taxon>Cohnella</taxon>
    </lineage>
</organism>
<proteinExistence type="predicted"/>
<keyword evidence="4" id="KW-1185">Reference proteome</keyword>
<dbReference type="GO" id="GO:0016787">
    <property type="term" value="F:hydrolase activity"/>
    <property type="evidence" value="ECO:0007669"/>
    <property type="project" value="InterPro"/>
</dbReference>
<dbReference type="Proteomes" id="UP000266340">
    <property type="component" value="Unassembled WGS sequence"/>
</dbReference>
<dbReference type="AlphaFoldDB" id="A0A398CHH3"/>
<accession>A0A398CHH3</accession>
<dbReference type="GO" id="GO:0016747">
    <property type="term" value="F:acyltransferase activity, transferring groups other than amino-acyl groups"/>
    <property type="evidence" value="ECO:0007669"/>
    <property type="project" value="InterPro"/>
</dbReference>
<dbReference type="Pfam" id="PF04909">
    <property type="entry name" value="Amidohydro_2"/>
    <property type="match status" value="1"/>
</dbReference>
<dbReference type="SUPFAM" id="SSF55729">
    <property type="entry name" value="Acyl-CoA N-acyltransferases (Nat)"/>
    <property type="match status" value="1"/>
</dbReference>
<dbReference type="PROSITE" id="PS51186">
    <property type="entry name" value="GNAT"/>
    <property type="match status" value="1"/>
</dbReference>
<dbReference type="Pfam" id="PF13527">
    <property type="entry name" value="Acetyltransf_9"/>
    <property type="match status" value="1"/>
</dbReference>